<comment type="caution">
    <text evidence="1">The sequence shown here is derived from an EMBL/GenBank/DDBJ whole genome shotgun (WGS) entry which is preliminary data.</text>
</comment>
<name>A0ABT2FX58_9CORY</name>
<gene>
    <name evidence="1" type="ORF">NYP18_09200</name>
</gene>
<protein>
    <submittedName>
        <fullName evidence="1">Uncharacterized protein</fullName>
    </submittedName>
</protein>
<dbReference type="Proteomes" id="UP001205965">
    <property type="component" value="Unassembled WGS sequence"/>
</dbReference>
<dbReference type="EMBL" id="JANWTC010000006">
    <property type="protein sequence ID" value="MCS5479835.1"/>
    <property type="molecule type" value="Genomic_DNA"/>
</dbReference>
<proteinExistence type="predicted"/>
<organism evidence="1 2">
    <name type="scientific">Corynebacterium lemuris</name>
    <dbReference type="NCBI Taxonomy" id="1859292"/>
    <lineage>
        <taxon>Bacteria</taxon>
        <taxon>Bacillati</taxon>
        <taxon>Actinomycetota</taxon>
        <taxon>Actinomycetes</taxon>
        <taxon>Mycobacteriales</taxon>
        <taxon>Corynebacteriaceae</taxon>
        <taxon>Corynebacterium</taxon>
    </lineage>
</organism>
<evidence type="ECO:0000313" key="1">
    <source>
        <dbReference type="EMBL" id="MCS5479835.1"/>
    </source>
</evidence>
<reference evidence="1 2" key="1">
    <citation type="submission" date="2022-08" db="EMBL/GenBank/DDBJ databases">
        <title>YIM 101645 draft genome.</title>
        <authorList>
            <person name="Chen X."/>
        </authorList>
    </citation>
    <scope>NUCLEOTIDE SEQUENCE [LARGE SCALE GENOMIC DNA]</scope>
    <source>
        <strain evidence="1 2">YIM 101645</strain>
    </source>
</reference>
<evidence type="ECO:0000313" key="2">
    <source>
        <dbReference type="Proteomes" id="UP001205965"/>
    </source>
</evidence>
<dbReference type="RefSeq" id="WP_259427906.1">
    <property type="nucleotide sequence ID" value="NZ_JANWTC010000006.1"/>
</dbReference>
<keyword evidence="2" id="KW-1185">Reference proteome</keyword>
<accession>A0ABT2FX58</accession>
<sequence length="232" mass="24789">MALKRNPEWVSALEDSEVFVSFEDEPKIGLMGLMGAEWHTLGIQTDDGTVGLTRALDESTVNGMGFGVVARSFTPGAVSSTVDILEENAVTRHLAWPDNVVVNGVVIKRHTPRAARAHVAVVRKRENGVVSIEVSRYKAHITIPEQGRGREAAGRTVNIGYEIGPDKDVLEERFFKVEGGDVVELDPKIFVEDATITGDVAAGTAIQLGGAEGEEIAAEDTILTPSSTEPGA</sequence>